<proteinExistence type="predicted"/>
<organism evidence="1 2">
    <name type="scientific">Macrophomina phaseolina (strain MS6)</name>
    <name type="common">Charcoal rot fungus</name>
    <dbReference type="NCBI Taxonomy" id="1126212"/>
    <lineage>
        <taxon>Eukaryota</taxon>
        <taxon>Fungi</taxon>
        <taxon>Dikarya</taxon>
        <taxon>Ascomycota</taxon>
        <taxon>Pezizomycotina</taxon>
        <taxon>Dothideomycetes</taxon>
        <taxon>Dothideomycetes incertae sedis</taxon>
        <taxon>Botryosphaeriales</taxon>
        <taxon>Botryosphaeriaceae</taxon>
        <taxon>Macrophomina</taxon>
    </lineage>
</organism>
<sequence>MARPLPGQALPPRSQHLFLGPRTLLPRIRRAMPMRYGCSIITSLGSTKALPLSHQPMMLFASRHRRWACRIHLSFTLSTSLPLWTLHAFSPGKTAALSLIGGALLSSRFDRSYCNVTSTRRTKLPRCLHCGRLCMHECVCSGLPSRGISSFQRAWPSQMALSIEGIANSG</sequence>
<dbReference type="Proteomes" id="UP000007129">
    <property type="component" value="Unassembled WGS sequence"/>
</dbReference>
<accession>K2RIX1</accession>
<dbReference type="HOGENOM" id="CLU_1570930_0_0_1"/>
<dbReference type="EMBL" id="AHHD01000426">
    <property type="protein sequence ID" value="EKG12842.1"/>
    <property type="molecule type" value="Genomic_DNA"/>
</dbReference>
<name>K2RIX1_MACPH</name>
<reference evidence="1 2" key="1">
    <citation type="journal article" date="2012" name="BMC Genomics">
        <title>Tools to kill: Genome of one of the most destructive plant pathogenic fungi Macrophomina phaseolina.</title>
        <authorList>
            <person name="Islam M.S."/>
            <person name="Haque M.S."/>
            <person name="Islam M.M."/>
            <person name="Emdad E.M."/>
            <person name="Halim A."/>
            <person name="Hossen Q.M.M."/>
            <person name="Hossain M.Z."/>
            <person name="Ahmed B."/>
            <person name="Rahim S."/>
            <person name="Rahman M.S."/>
            <person name="Alam M.M."/>
            <person name="Hou S."/>
            <person name="Wan X."/>
            <person name="Saito J.A."/>
            <person name="Alam M."/>
        </authorList>
    </citation>
    <scope>NUCLEOTIDE SEQUENCE [LARGE SCALE GENOMIC DNA]</scope>
    <source>
        <strain evidence="1 2">MS6</strain>
    </source>
</reference>
<comment type="caution">
    <text evidence="1">The sequence shown here is derived from an EMBL/GenBank/DDBJ whole genome shotgun (WGS) entry which is preliminary data.</text>
</comment>
<evidence type="ECO:0000313" key="2">
    <source>
        <dbReference type="Proteomes" id="UP000007129"/>
    </source>
</evidence>
<gene>
    <name evidence="1" type="ORF">MPH_10085</name>
</gene>
<protein>
    <submittedName>
        <fullName evidence="1">Uncharacterized protein</fullName>
    </submittedName>
</protein>
<dbReference type="InParanoid" id="K2RIX1"/>
<dbReference type="AlphaFoldDB" id="K2RIX1"/>
<dbReference type="VEuPathDB" id="FungiDB:MPH_10085"/>
<evidence type="ECO:0000313" key="1">
    <source>
        <dbReference type="EMBL" id="EKG12842.1"/>
    </source>
</evidence>